<dbReference type="AlphaFoldDB" id="A0A2M9QAQ1"/>
<proteinExistence type="predicted"/>
<gene>
    <name evidence="1" type="ORF">CWD94_03700</name>
</gene>
<evidence type="ECO:0000313" key="2">
    <source>
        <dbReference type="Proteomes" id="UP000232101"/>
    </source>
</evidence>
<dbReference type="RefSeq" id="WP_100542081.1">
    <property type="nucleotide sequence ID" value="NZ_PHQY01000321.1"/>
</dbReference>
<evidence type="ECO:0000313" key="1">
    <source>
        <dbReference type="EMBL" id="PJO45140.1"/>
    </source>
</evidence>
<dbReference type="Proteomes" id="UP000232101">
    <property type="component" value="Unassembled WGS sequence"/>
</dbReference>
<sequence>MKEIKDLLFTPFFSKEKLNPNYSRILSEELPFAREQLKKWAEGFVDRDKKFAKEFQTTFNSSFWELYIFASLKELGLKVNMEYDRPDFVVEGDNGFIIEATIASHAENETPEWQKDYSVKDIQEWPKERIVDNATLRLANAFISKSRKYKKSYNELPHVKNKPYVIAIAPFDSPYFFMQNHQAINRVLYGFDRYIAIDWNDENREILDAIFLEEIEKNQKSNVPLGYFTNSDYSHVSAVIFSNAATFSKVRVMSDDPRITLVSFRRYNDNGTQPFEGTVEKSVYDEHLLDGLVVFHNPFADIPFEIDEFLHPVIAHSTFDMKTKNFLTDFPDGYLYQRRIQVLDMPHATPEKIAQIRAQINKEGEYKQQVFPKFHE</sequence>
<name>A0A2M9QAQ1_9BACI</name>
<dbReference type="EMBL" id="PHQY01000321">
    <property type="protein sequence ID" value="PJO45140.1"/>
    <property type="molecule type" value="Genomic_DNA"/>
</dbReference>
<organism evidence="1 2">
    <name type="scientific">Lysinibacillus xylanilyticus</name>
    <dbReference type="NCBI Taxonomy" id="582475"/>
    <lineage>
        <taxon>Bacteria</taxon>
        <taxon>Bacillati</taxon>
        <taxon>Bacillota</taxon>
        <taxon>Bacilli</taxon>
        <taxon>Bacillales</taxon>
        <taxon>Bacillaceae</taxon>
        <taxon>Lysinibacillus</taxon>
    </lineage>
</organism>
<accession>A0A2M9QAQ1</accession>
<reference evidence="1 2" key="1">
    <citation type="submission" date="2017-11" db="EMBL/GenBank/DDBJ databases">
        <title>Bacterial isolate from king chilli rhizosphere.</title>
        <authorList>
            <person name="Takhelmayum P."/>
            <person name="Sarangthem I."/>
        </authorList>
    </citation>
    <scope>NUCLEOTIDE SEQUENCE [LARGE SCALE GENOMIC DNA]</scope>
    <source>
        <strain evidence="2">t26</strain>
    </source>
</reference>
<comment type="caution">
    <text evidence="1">The sequence shown here is derived from an EMBL/GenBank/DDBJ whole genome shotgun (WGS) entry which is preliminary data.</text>
</comment>
<protein>
    <submittedName>
        <fullName evidence="1">Uncharacterized protein</fullName>
    </submittedName>
</protein>